<evidence type="ECO:0000313" key="1">
    <source>
        <dbReference type="EMBL" id="ASV75959.1"/>
    </source>
</evidence>
<dbReference type="KEGG" id="ttf:THTE_3357"/>
<dbReference type="Proteomes" id="UP000215086">
    <property type="component" value="Chromosome"/>
</dbReference>
<proteinExistence type="predicted"/>
<sequence>MKPDARTGVKAFDNALLFPSEYLLRVPPRPSKQKRLIPECGI</sequence>
<reference evidence="1 2" key="1">
    <citation type="journal article" name="Front. Microbiol.">
        <title>Sugar Metabolism of the First Thermophilic Planctomycete Thermogutta terrifontis: Comparative Genomic and Transcriptomic Approaches.</title>
        <authorList>
            <person name="Elcheninov A.G."/>
            <person name="Menzel P."/>
            <person name="Gudbergsdottir S.R."/>
            <person name="Slesarev A.I."/>
            <person name="Kadnikov V.V."/>
            <person name="Krogh A."/>
            <person name="Bonch-Osmolovskaya E.A."/>
            <person name="Peng X."/>
            <person name="Kublanov I.V."/>
        </authorList>
    </citation>
    <scope>NUCLEOTIDE SEQUENCE [LARGE SCALE GENOMIC DNA]</scope>
    <source>
        <strain evidence="1 2">R1</strain>
    </source>
</reference>
<protein>
    <submittedName>
        <fullName evidence="1">Uncharacterized protein</fullName>
    </submittedName>
</protein>
<gene>
    <name evidence="1" type="ORF">THTE_3357</name>
</gene>
<dbReference type="AlphaFoldDB" id="A0A286RJ18"/>
<evidence type="ECO:0000313" key="2">
    <source>
        <dbReference type="Proteomes" id="UP000215086"/>
    </source>
</evidence>
<name>A0A286RJ18_9BACT</name>
<organism evidence="1 2">
    <name type="scientific">Thermogutta terrifontis</name>
    <dbReference type="NCBI Taxonomy" id="1331910"/>
    <lineage>
        <taxon>Bacteria</taxon>
        <taxon>Pseudomonadati</taxon>
        <taxon>Planctomycetota</taxon>
        <taxon>Planctomycetia</taxon>
        <taxon>Pirellulales</taxon>
        <taxon>Thermoguttaceae</taxon>
        <taxon>Thermogutta</taxon>
    </lineage>
</organism>
<accession>A0A286RJ18</accession>
<keyword evidence="2" id="KW-1185">Reference proteome</keyword>
<dbReference type="EMBL" id="CP018477">
    <property type="protein sequence ID" value="ASV75959.1"/>
    <property type="molecule type" value="Genomic_DNA"/>
</dbReference>